<evidence type="ECO:0000256" key="2">
    <source>
        <dbReference type="ARBA" id="ARBA00022448"/>
    </source>
</evidence>
<dbReference type="AlphaFoldDB" id="A0A841Z0Y9"/>
<sequence length="90" mass="9787">MNKGGLIPMKYAIVDQSTCIACGACSVHAPNIFDYNDEGLAYVTFDNNQGDTPIPEQQEDNTIDAEHACPSLSIKIANHPFQGDPLKFES</sequence>
<evidence type="ECO:0000259" key="9">
    <source>
        <dbReference type="PROSITE" id="PS51379"/>
    </source>
</evidence>
<keyword evidence="3" id="KW-0004">4Fe-4S</keyword>
<comment type="cofactor">
    <cofactor evidence="1">
        <name>[4Fe-4S] cluster</name>
        <dbReference type="ChEBI" id="CHEBI:49883"/>
    </cofactor>
</comment>
<feature type="domain" description="4Fe-4S ferredoxin-type" evidence="9">
    <location>
        <begin position="10"/>
        <end position="38"/>
    </location>
</feature>
<evidence type="ECO:0000256" key="4">
    <source>
        <dbReference type="ARBA" id="ARBA00022723"/>
    </source>
</evidence>
<dbReference type="PROSITE" id="PS51379">
    <property type="entry name" value="4FE4S_FER_2"/>
    <property type="match status" value="1"/>
</dbReference>
<dbReference type="GO" id="GO:0051539">
    <property type="term" value="F:4 iron, 4 sulfur cluster binding"/>
    <property type="evidence" value="ECO:0007669"/>
    <property type="project" value="UniProtKB-KW"/>
</dbReference>
<dbReference type="InterPro" id="IPR052395">
    <property type="entry name" value="ET_Ferredoxin"/>
</dbReference>
<dbReference type="GO" id="GO:0009055">
    <property type="term" value="F:electron transfer activity"/>
    <property type="evidence" value="ECO:0007669"/>
    <property type="project" value="UniProtKB-UniRule"/>
</dbReference>
<protein>
    <recommendedName>
        <fullName evidence="8">Ferredoxin</fullName>
    </recommendedName>
</protein>
<dbReference type="Gene3D" id="3.30.70.20">
    <property type="match status" value="1"/>
</dbReference>
<reference evidence="10 11" key="1">
    <citation type="submission" date="2020-03" db="EMBL/GenBank/DDBJ databases">
        <title>Soil Listeria distribution.</title>
        <authorList>
            <person name="Liao J."/>
            <person name="Wiedmann M."/>
        </authorList>
    </citation>
    <scope>NUCLEOTIDE SEQUENCE [LARGE SCALE GENOMIC DNA]</scope>
    <source>
        <strain evidence="10 11">FSL L7-1523</strain>
    </source>
</reference>
<evidence type="ECO:0000313" key="10">
    <source>
        <dbReference type="EMBL" id="MBC1499481.1"/>
    </source>
</evidence>
<evidence type="ECO:0000313" key="11">
    <source>
        <dbReference type="Proteomes" id="UP000564536"/>
    </source>
</evidence>
<dbReference type="EMBL" id="JAARRL010000003">
    <property type="protein sequence ID" value="MBC1499481.1"/>
    <property type="molecule type" value="Genomic_DNA"/>
</dbReference>
<organism evidence="10 11">
    <name type="scientific">Listeria weihenstephanensis</name>
    <dbReference type="NCBI Taxonomy" id="1006155"/>
    <lineage>
        <taxon>Bacteria</taxon>
        <taxon>Bacillati</taxon>
        <taxon>Bacillota</taxon>
        <taxon>Bacilli</taxon>
        <taxon>Bacillales</taxon>
        <taxon>Listeriaceae</taxon>
        <taxon>Listeria</taxon>
    </lineage>
</organism>
<keyword evidence="7 8" id="KW-0411">Iron-sulfur</keyword>
<dbReference type="PANTHER" id="PTHR39163:SF1">
    <property type="entry name" value="FERREDOXIN"/>
    <property type="match status" value="1"/>
</dbReference>
<accession>A0A841Z0Y9</accession>
<keyword evidence="5 8" id="KW-0249">Electron transport</keyword>
<dbReference type="Pfam" id="PF13370">
    <property type="entry name" value="Fer4_13"/>
    <property type="match status" value="1"/>
</dbReference>
<dbReference type="PRINTS" id="PR00352">
    <property type="entry name" value="3FE4SFRDOXIN"/>
</dbReference>
<proteinExistence type="predicted"/>
<name>A0A841Z0Y9_9LIST</name>
<evidence type="ECO:0000256" key="1">
    <source>
        <dbReference type="ARBA" id="ARBA00001966"/>
    </source>
</evidence>
<evidence type="ECO:0000256" key="6">
    <source>
        <dbReference type="ARBA" id="ARBA00023004"/>
    </source>
</evidence>
<gene>
    <name evidence="10" type="ORF">HB943_02620</name>
</gene>
<dbReference type="InterPro" id="IPR001080">
    <property type="entry name" value="3Fe4S_ferredoxin"/>
</dbReference>
<comment type="function">
    <text evidence="8">Ferredoxins are iron-sulfur proteins that transfer electrons in a wide variety of metabolic reactions.</text>
</comment>
<keyword evidence="6 8" id="KW-0408">Iron</keyword>
<evidence type="ECO:0000256" key="5">
    <source>
        <dbReference type="ARBA" id="ARBA00022982"/>
    </source>
</evidence>
<comment type="caution">
    <text evidence="10">The sequence shown here is derived from an EMBL/GenBank/DDBJ whole genome shotgun (WGS) entry which is preliminary data.</text>
</comment>
<dbReference type="InterPro" id="IPR017896">
    <property type="entry name" value="4Fe4S_Fe-S-bd"/>
</dbReference>
<dbReference type="Proteomes" id="UP000564536">
    <property type="component" value="Unassembled WGS sequence"/>
</dbReference>
<keyword evidence="4 8" id="KW-0479">Metal-binding</keyword>
<evidence type="ECO:0000256" key="8">
    <source>
        <dbReference type="RuleBase" id="RU368020"/>
    </source>
</evidence>
<keyword evidence="2 8" id="KW-0813">Transport</keyword>
<dbReference type="PANTHER" id="PTHR39163">
    <property type="entry name" value="FERREDOXIN"/>
    <property type="match status" value="1"/>
</dbReference>
<evidence type="ECO:0000256" key="3">
    <source>
        <dbReference type="ARBA" id="ARBA00022485"/>
    </source>
</evidence>
<dbReference type="GO" id="GO:0005506">
    <property type="term" value="F:iron ion binding"/>
    <property type="evidence" value="ECO:0007669"/>
    <property type="project" value="UniProtKB-UniRule"/>
</dbReference>
<evidence type="ECO:0000256" key="7">
    <source>
        <dbReference type="ARBA" id="ARBA00023014"/>
    </source>
</evidence>
<dbReference type="SUPFAM" id="SSF54862">
    <property type="entry name" value="4Fe-4S ferredoxins"/>
    <property type="match status" value="1"/>
</dbReference>